<protein>
    <submittedName>
        <fullName evidence="1">Uncharacterized protein</fullName>
    </submittedName>
</protein>
<name>A0A3Q7GP31_SOLLC</name>
<keyword evidence="2" id="KW-1185">Reference proteome</keyword>
<dbReference type="AlphaFoldDB" id="A0A3Q7GP31"/>
<dbReference type="EnsemblPlants" id="Solyc04g008155.1.1">
    <property type="protein sequence ID" value="Solyc04g008155.1.1"/>
    <property type="gene ID" value="Solyc04g008155.1"/>
</dbReference>
<dbReference type="Proteomes" id="UP000004994">
    <property type="component" value="Chromosome 4"/>
</dbReference>
<accession>A0A3Q7GP31</accession>
<organism evidence="1">
    <name type="scientific">Solanum lycopersicum</name>
    <name type="common">Tomato</name>
    <name type="synonym">Lycopersicon esculentum</name>
    <dbReference type="NCBI Taxonomy" id="4081"/>
    <lineage>
        <taxon>Eukaryota</taxon>
        <taxon>Viridiplantae</taxon>
        <taxon>Streptophyta</taxon>
        <taxon>Embryophyta</taxon>
        <taxon>Tracheophyta</taxon>
        <taxon>Spermatophyta</taxon>
        <taxon>Magnoliopsida</taxon>
        <taxon>eudicotyledons</taxon>
        <taxon>Gunneridae</taxon>
        <taxon>Pentapetalae</taxon>
        <taxon>asterids</taxon>
        <taxon>lamiids</taxon>
        <taxon>Solanales</taxon>
        <taxon>Solanaceae</taxon>
        <taxon>Solanoideae</taxon>
        <taxon>Solaneae</taxon>
        <taxon>Solanum</taxon>
        <taxon>Solanum subgen. Lycopersicon</taxon>
    </lineage>
</organism>
<dbReference type="InParanoid" id="A0A3Q7GP31"/>
<evidence type="ECO:0000313" key="1">
    <source>
        <dbReference type="EnsemblPlants" id="Solyc04g008155.1.1"/>
    </source>
</evidence>
<dbReference type="Gramene" id="Solyc04g008155.1.1">
    <property type="protein sequence ID" value="Solyc04g008155.1.1"/>
    <property type="gene ID" value="Solyc04g008155.1"/>
</dbReference>
<reference evidence="1" key="2">
    <citation type="submission" date="2019-01" db="UniProtKB">
        <authorList>
            <consortium name="EnsemblPlants"/>
        </authorList>
    </citation>
    <scope>IDENTIFICATION</scope>
    <source>
        <strain evidence="1">cv. Heinz 1706</strain>
    </source>
</reference>
<evidence type="ECO:0000313" key="2">
    <source>
        <dbReference type="Proteomes" id="UP000004994"/>
    </source>
</evidence>
<reference evidence="1" key="1">
    <citation type="journal article" date="2012" name="Nature">
        <title>The tomato genome sequence provides insights into fleshy fruit evolution.</title>
        <authorList>
            <consortium name="Tomato Genome Consortium"/>
        </authorList>
    </citation>
    <scope>NUCLEOTIDE SEQUENCE [LARGE SCALE GENOMIC DNA]</scope>
    <source>
        <strain evidence="1">cv. Heinz 1706</strain>
    </source>
</reference>
<proteinExistence type="predicted"/>
<sequence>MPRYSPAKKEENKFACFACVFQRHLLKVIQMGKIEWHSLKIKTGDQEKAPKSWERTKEVKSLGSCSKSPEIAIYLKCNSW</sequence>